<sequence length="257" mass="29500">MIFYFILGLSVAALILEGKCRNIVLSLALMFHVLNLHFGFKYPDFAYPLSYEERWMDTISSFLIVAVFIIAVIIIMTVEYGKEHKKVVSHAEELNQQAITDNLTQLYNQRYLMENIKKIVEAQHSQQSCVSIVLFDIDDFKRINDTYGHLRGNQVLCRLAVILQEKAGDKYIAARYGGEKIMLILSGCTRDMAMQFAEMIRLDVYHDAVLAELTCNQFSVSGGVTQYKRSMSIDDWIRQTDKNLYVAKENGKNRIKG</sequence>
<keyword evidence="1" id="KW-0812">Transmembrane</keyword>
<dbReference type="PANTHER" id="PTHR45138:SF9">
    <property type="entry name" value="DIGUANYLATE CYCLASE DGCM-RELATED"/>
    <property type="match status" value="1"/>
</dbReference>
<feature type="domain" description="GGDEF" evidence="2">
    <location>
        <begin position="128"/>
        <end position="257"/>
    </location>
</feature>
<dbReference type="InterPro" id="IPR000160">
    <property type="entry name" value="GGDEF_dom"/>
</dbReference>
<dbReference type="NCBIfam" id="TIGR00254">
    <property type="entry name" value="GGDEF"/>
    <property type="match status" value="1"/>
</dbReference>
<keyword evidence="1" id="KW-1133">Transmembrane helix</keyword>
<dbReference type="Gene3D" id="3.30.70.270">
    <property type="match status" value="1"/>
</dbReference>
<evidence type="ECO:0000313" key="4">
    <source>
        <dbReference type="Proteomes" id="UP001600941"/>
    </source>
</evidence>
<keyword evidence="1" id="KW-0472">Membrane</keyword>
<dbReference type="SMART" id="SM00267">
    <property type="entry name" value="GGDEF"/>
    <property type="match status" value="1"/>
</dbReference>
<dbReference type="CDD" id="cd01949">
    <property type="entry name" value="GGDEF"/>
    <property type="match status" value="1"/>
</dbReference>
<evidence type="ECO:0000256" key="1">
    <source>
        <dbReference type="SAM" id="Phobius"/>
    </source>
</evidence>
<dbReference type="PROSITE" id="PS50887">
    <property type="entry name" value="GGDEF"/>
    <property type="match status" value="1"/>
</dbReference>
<gene>
    <name evidence="3" type="ORF">K340107D12_25820</name>
</gene>
<reference evidence="3 4" key="1">
    <citation type="submission" date="2024-04" db="EMBL/GenBank/DDBJ databases">
        <title>Defined microbial consortia suppress multidrug-resistant proinflammatory Enterobacteriaceae via ecological control.</title>
        <authorList>
            <person name="Furuichi M."/>
            <person name="Kawaguchi T."/>
            <person name="Pust M."/>
            <person name="Yasuma K."/>
            <person name="Plichta D."/>
            <person name="Hasegawa N."/>
            <person name="Ohya T."/>
            <person name="Bhattarai S."/>
            <person name="Sasajima S."/>
            <person name="Aoto Y."/>
            <person name="Tuganbaev T."/>
            <person name="Yaginuma M."/>
            <person name="Ueda M."/>
            <person name="Okahashi N."/>
            <person name="Amafuji K."/>
            <person name="Kiridooshi Y."/>
            <person name="Sugita K."/>
            <person name="Strazar M."/>
            <person name="Skelly A."/>
            <person name="Suda W."/>
            <person name="Hattori M."/>
            <person name="Nakamoto N."/>
            <person name="Caballero S."/>
            <person name="Norman J."/>
            <person name="Olle B."/>
            <person name="Tanoue T."/>
            <person name="Arita M."/>
            <person name="Bucci V."/>
            <person name="Atarashi K."/>
            <person name="Xavier R."/>
            <person name="Honda K."/>
        </authorList>
    </citation>
    <scope>NUCLEOTIDE SEQUENCE [LARGE SCALE GENOMIC DNA]</scope>
    <source>
        <strain evidence="4">k34-0107-D12</strain>
    </source>
</reference>
<dbReference type="EMBL" id="BAABZQ010000001">
    <property type="protein sequence ID" value="GAA6499766.1"/>
    <property type="molecule type" value="Genomic_DNA"/>
</dbReference>
<keyword evidence="4" id="KW-1185">Reference proteome</keyword>
<proteinExistence type="predicted"/>
<feature type="transmembrane region" description="Helical" evidence="1">
    <location>
        <begin position="59"/>
        <end position="78"/>
    </location>
</feature>
<dbReference type="RefSeq" id="WP_227210798.1">
    <property type="nucleotide sequence ID" value="NZ_BAABZQ010000001.1"/>
</dbReference>
<evidence type="ECO:0000259" key="2">
    <source>
        <dbReference type="PROSITE" id="PS50887"/>
    </source>
</evidence>
<dbReference type="Proteomes" id="UP001600941">
    <property type="component" value="Unassembled WGS sequence"/>
</dbReference>
<dbReference type="InterPro" id="IPR050469">
    <property type="entry name" value="Diguanylate_Cyclase"/>
</dbReference>
<dbReference type="Pfam" id="PF00990">
    <property type="entry name" value="GGDEF"/>
    <property type="match status" value="1"/>
</dbReference>
<evidence type="ECO:0000313" key="3">
    <source>
        <dbReference type="EMBL" id="GAA6499766.1"/>
    </source>
</evidence>
<name>A0ABQ0BTB5_9FIRM</name>
<dbReference type="SUPFAM" id="SSF55073">
    <property type="entry name" value="Nucleotide cyclase"/>
    <property type="match status" value="1"/>
</dbReference>
<dbReference type="InterPro" id="IPR029787">
    <property type="entry name" value="Nucleotide_cyclase"/>
</dbReference>
<protein>
    <recommendedName>
        <fullName evidence="2">GGDEF domain-containing protein</fullName>
    </recommendedName>
</protein>
<dbReference type="PANTHER" id="PTHR45138">
    <property type="entry name" value="REGULATORY COMPONENTS OF SENSORY TRANSDUCTION SYSTEM"/>
    <property type="match status" value="1"/>
</dbReference>
<accession>A0ABQ0BTB5</accession>
<comment type="caution">
    <text evidence="3">The sequence shown here is derived from an EMBL/GenBank/DDBJ whole genome shotgun (WGS) entry which is preliminary data.</text>
</comment>
<dbReference type="InterPro" id="IPR043128">
    <property type="entry name" value="Rev_trsase/Diguanyl_cyclase"/>
</dbReference>
<organism evidence="3 4">
    <name type="scientific">Blautia parvula</name>
    <dbReference type="NCBI Taxonomy" id="2877527"/>
    <lineage>
        <taxon>Bacteria</taxon>
        <taxon>Bacillati</taxon>
        <taxon>Bacillota</taxon>
        <taxon>Clostridia</taxon>
        <taxon>Lachnospirales</taxon>
        <taxon>Lachnospiraceae</taxon>
        <taxon>Blautia</taxon>
    </lineage>
</organism>